<keyword evidence="2" id="KW-1185">Reference proteome</keyword>
<evidence type="ECO:0000313" key="1">
    <source>
        <dbReference type="EMBL" id="GBN46042.1"/>
    </source>
</evidence>
<sequence length="92" mass="10348">MKDFIYKKKLKDLTVISQDALEHCCFIFPILYGNLEYRATSCGYCKTTCANILASKIPKLATKSYVVAKRPTVGVVWRFGERDVSSGVVHVI</sequence>
<name>A0A4Y2P4R3_ARAVE</name>
<organism evidence="1 2">
    <name type="scientific">Araneus ventricosus</name>
    <name type="common">Orbweaver spider</name>
    <name type="synonym">Epeira ventricosa</name>
    <dbReference type="NCBI Taxonomy" id="182803"/>
    <lineage>
        <taxon>Eukaryota</taxon>
        <taxon>Metazoa</taxon>
        <taxon>Ecdysozoa</taxon>
        <taxon>Arthropoda</taxon>
        <taxon>Chelicerata</taxon>
        <taxon>Arachnida</taxon>
        <taxon>Araneae</taxon>
        <taxon>Araneomorphae</taxon>
        <taxon>Entelegynae</taxon>
        <taxon>Araneoidea</taxon>
        <taxon>Araneidae</taxon>
        <taxon>Araneus</taxon>
    </lineage>
</organism>
<evidence type="ECO:0000313" key="2">
    <source>
        <dbReference type="Proteomes" id="UP000499080"/>
    </source>
</evidence>
<protein>
    <submittedName>
        <fullName evidence="1">Uncharacterized protein</fullName>
    </submittedName>
</protein>
<dbReference type="EMBL" id="BGPR01010414">
    <property type="protein sequence ID" value="GBN46042.1"/>
    <property type="molecule type" value="Genomic_DNA"/>
</dbReference>
<proteinExistence type="predicted"/>
<dbReference type="AlphaFoldDB" id="A0A4Y2P4R3"/>
<gene>
    <name evidence="1" type="ORF">AVEN_209555_1</name>
</gene>
<accession>A0A4Y2P4R3</accession>
<comment type="caution">
    <text evidence="1">The sequence shown here is derived from an EMBL/GenBank/DDBJ whole genome shotgun (WGS) entry which is preliminary data.</text>
</comment>
<reference evidence="1 2" key="1">
    <citation type="journal article" date="2019" name="Sci. Rep.">
        <title>Orb-weaving spider Araneus ventricosus genome elucidates the spidroin gene catalogue.</title>
        <authorList>
            <person name="Kono N."/>
            <person name="Nakamura H."/>
            <person name="Ohtoshi R."/>
            <person name="Moran D.A.P."/>
            <person name="Shinohara A."/>
            <person name="Yoshida Y."/>
            <person name="Fujiwara M."/>
            <person name="Mori M."/>
            <person name="Tomita M."/>
            <person name="Arakawa K."/>
        </authorList>
    </citation>
    <scope>NUCLEOTIDE SEQUENCE [LARGE SCALE GENOMIC DNA]</scope>
</reference>
<dbReference type="Proteomes" id="UP000499080">
    <property type="component" value="Unassembled WGS sequence"/>
</dbReference>